<organism evidence="2 3">
    <name type="scientific">Sorghum bicolor</name>
    <name type="common">Sorghum</name>
    <name type="synonym">Sorghum vulgare</name>
    <dbReference type="NCBI Taxonomy" id="4558"/>
    <lineage>
        <taxon>Eukaryota</taxon>
        <taxon>Viridiplantae</taxon>
        <taxon>Streptophyta</taxon>
        <taxon>Embryophyta</taxon>
        <taxon>Tracheophyta</taxon>
        <taxon>Spermatophyta</taxon>
        <taxon>Magnoliopsida</taxon>
        <taxon>Liliopsida</taxon>
        <taxon>Poales</taxon>
        <taxon>Poaceae</taxon>
        <taxon>PACMAD clade</taxon>
        <taxon>Panicoideae</taxon>
        <taxon>Andropogonodae</taxon>
        <taxon>Andropogoneae</taxon>
        <taxon>Sorghinae</taxon>
        <taxon>Sorghum</taxon>
    </lineage>
</organism>
<proteinExistence type="predicted"/>
<evidence type="ECO:0000313" key="3">
    <source>
        <dbReference type="Proteomes" id="UP000000768"/>
    </source>
</evidence>
<sequence length="256" mass="27369">MSLKMPVPILTSHTATTSRPGPEGVLEPGGQTNAYKAQLGREDELCFAVRCPLRRVDDCAGEFFLVPSGRLLLFTMDPFGRRLPLVVVVAMLLVLVLLPQADEVEAGRYHKYRPVPAHTLLSPRSPPAVTWCDCELCNQTLAPEELLTAAEASWAMATTAALPSPPEVEGATRPRINRPPKTPKRPSSPRSPAVLWCDCAVCNDRTFAAESLVAAESWTPTTAAAVPSQLGGSNSSAGQPDLWVKEPTLAPPALGA</sequence>
<gene>
    <name evidence="2" type="ORF">SORBI_3009G048600</name>
</gene>
<name>A0A1Z5R0X2_SORBI</name>
<protein>
    <submittedName>
        <fullName evidence="2">Uncharacterized protein</fullName>
    </submittedName>
</protein>
<dbReference type="Gramene" id="OQU77433">
    <property type="protein sequence ID" value="OQU77433"/>
    <property type="gene ID" value="SORBI_3009G048600"/>
</dbReference>
<dbReference type="AlphaFoldDB" id="A0A1Z5R0X2"/>
<reference evidence="2 3" key="1">
    <citation type="journal article" date="2009" name="Nature">
        <title>The Sorghum bicolor genome and the diversification of grasses.</title>
        <authorList>
            <person name="Paterson A.H."/>
            <person name="Bowers J.E."/>
            <person name="Bruggmann R."/>
            <person name="Dubchak I."/>
            <person name="Grimwood J."/>
            <person name="Gundlach H."/>
            <person name="Haberer G."/>
            <person name="Hellsten U."/>
            <person name="Mitros T."/>
            <person name="Poliakov A."/>
            <person name="Schmutz J."/>
            <person name="Spannagl M."/>
            <person name="Tang H."/>
            <person name="Wang X."/>
            <person name="Wicker T."/>
            <person name="Bharti A.K."/>
            <person name="Chapman J."/>
            <person name="Feltus F.A."/>
            <person name="Gowik U."/>
            <person name="Grigoriev I.V."/>
            <person name="Lyons E."/>
            <person name="Maher C.A."/>
            <person name="Martis M."/>
            <person name="Narechania A."/>
            <person name="Otillar R.P."/>
            <person name="Penning B.W."/>
            <person name="Salamov A.A."/>
            <person name="Wang Y."/>
            <person name="Zhang L."/>
            <person name="Carpita N.C."/>
            <person name="Freeling M."/>
            <person name="Gingle A.R."/>
            <person name="Hash C.T."/>
            <person name="Keller B."/>
            <person name="Klein P."/>
            <person name="Kresovich S."/>
            <person name="McCann M.C."/>
            <person name="Ming R."/>
            <person name="Peterson D.G."/>
            <person name="Mehboob-ur-Rahman"/>
            <person name="Ware D."/>
            <person name="Westhoff P."/>
            <person name="Mayer K.F."/>
            <person name="Messing J."/>
            <person name="Rokhsar D.S."/>
        </authorList>
    </citation>
    <scope>NUCLEOTIDE SEQUENCE [LARGE SCALE GENOMIC DNA]</scope>
    <source>
        <strain evidence="3">cv. BTx623</strain>
    </source>
</reference>
<feature type="region of interest" description="Disordered" evidence="1">
    <location>
        <begin position="161"/>
        <end position="192"/>
    </location>
</feature>
<accession>A0A1Z5R0X2</accession>
<evidence type="ECO:0000313" key="2">
    <source>
        <dbReference type="EMBL" id="OQU77433.1"/>
    </source>
</evidence>
<evidence type="ECO:0000256" key="1">
    <source>
        <dbReference type="SAM" id="MobiDB-lite"/>
    </source>
</evidence>
<dbReference type="EMBL" id="CM000768">
    <property type="protein sequence ID" value="OQU77433.1"/>
    <property type="molecule type" value="Genomic_DNA"/>
</dbReference>
<dbReference type="Proteomes" id="UP000000768">
    <property type="component" value="Chromosome 9"/>
</dbReference>
<reference evidence="3" key="2">
    <citation type="journal article" date="2018" name="Plant J.">
        <title>The Sorghum bicolor reference genome: improved assembly, gene annotations, a transcriptome atlas, and signatures of genome organization.</title>
        <authorList>
            <person name="McCormick R.F."/>
            <person name="Truong S.K."/>
            <person name="Sreedasyam A."/>
            <person name="Jenkins J."/>
            <person name="Shu S."/>
            <person name="Sims D."/>
            <person name="Kennedy M."/>
            <person name="Amirebrahimi M."/>
            <person name="Weers B.D."/>
            <person name="McKinley B."/>
            <person name="Mattison A."/>
            <person name="Morishige D.T."/>
            <person name="Grimwood J."/>
            <person name="Schmutz J."/>
            <person name="Mullet J.E."/>
        </authorList>
    </citation>
    <scope>NUCLEOTIDE SEQUENCE [LARGE SCALE GENOMIC DNA]</scope>
    <source>
        <strain evidence="3">cv. BTx623</strain>
    </source>
</reference>
<keyword evidence="3" id="KW-1185">Reference proteome</keyword>
<feature type="compositionally biased region" description="Basic residues" evidence="1">
    <location>
        <begin position="175"/>
        <end position="184"/>
    </location>
</feature>
<feature type="region of interest" description="Disordered" evidence="1">
    <location>
        <begin position="226"/>
        <end position="256"/>
    </location>
</feature>
<feature type="region of interest" description="Disordered" evidence="1">
    <location>
        <begin position="12"/>
        <end position="31"/>
    </location>
</feature>
<dbReference type="InParanoid" id="A0A1Z5R0X2"/>